<protein>
    <submittedName>
        <fullName evidence="1">Uncharacterized protein</fullName>
    </submittedName>
</protein>
<dbReference type="EMBL" id="JRHH01000004">
    <property type="protein sequence ID" value="KGD67812.1"/>
    <property type="molecule type" value="Genomic_DNA"/>
</dbReference>
<comment type="caution">
    <text evidence="1">The sequence shown here is derived from an EMBL/GenBank/DDBJ whole genome shotgun (WGS) entry which is preliminary data.</text>
</comment>
<evidence type="ECO:0000313" key="2">
    <source>
        <dbReference type="Proteomes" id="UP000029554"/>
    </source>
</evidence>
<dbReference type="STRING" id="1453498.LG45_11890"/>
<organism evidence="1 2">
    <name type="scientific">Flavobacterium aquatile LMG 4008 = ATCC 11947</name>
    <dbReference type="NCBI Taxonomy" id="1453498"/>
    <lineage>
        <taxon>Bacteria</taxon>
        <taxon>Pseudomonadati</taxon>
        <taxon>Bacteroidota</taxon>
        <taxon>Flavobacteriia</taxon>
        <taxon>Flavobacteriales</taxon>
        <taxon>Flavobacteriaceae</taxon>
        <taxon>Flavobacterium</taxon>
    </lineage>
</organism>
<evidence type="ECO:0000313" key="1">
    <source>
        <dbReference type="EMBL" id="KGD67812.1"/>
    </source>
</evidence>
<dbReference type="eggNOG" id="COG0050">
    <property type="taxonomic scope" value="Bacteria"/>
</dbReference>
<accession>A0A095ST96</accession>
<name>A0A095ST96_9FLAO</name>
<gene>
    <name evidence="1" type="ORF">LG45_11890</name>
</gene>
<dbReference type="RefSeq" id="WP_035127347.1">
    <property type="nucleotide sequence ID" value="NZ_JRHH01000004.1"/>
</dbReference>
<keyword evidence="2" id="KW-1185">Reference proteome</keyword>
<dbReference type="OrthoDB" id="1452927at2"/>
<proteinExistence type="predicted"/>
<dbReference type="Proteomes" id="UP000029554">
    <property type="component" value="Unassembled WGS sequence"/>
</dbReference>
<reference evidence="1 2" key="1">
    <citation type="submission" date="2014-09" db="EMBL/GenBank/DDBJ databases">
        <title>Whole Genome Shotgun of Flavobacterium aquatile LMG 4008.</title>
        <authorList>
            <person name="Gale A.N."/>
            <person name="Pipes S.E."/>
            <person name="Newman J.D."/>
        </authorList>
    </citation>
    <scope>NUCLEOTIDE SEQUENCE [LARGE SCALE GENOMIC DNA]</scope>
    <source>
        <strain evidence="1 2">LMG 4008</strain>
    </source>
</reference>
<sequence>MIFKKDIIDKIEIDFGTNSIEAGKMLESAILETGYLQTERIIRCIIFLSKGNLTQLDKYINAAVFDPRDVMFWAEYENHNNFEKTKRLRDFNNIFEKSEINIKD</sequence>
<dbReference type="AlphaFoldDB" id="A0A095ST96"/>